<evidence type="ECO:0000256" key="3">
    <source>
        <dbReference type="ARBA" id="ARBA00022692"/>
    </source>
</evidence>
<dbReference type="PANTHER" id="PTHR30619:SF1">
    <property type="entry name" value="RECOMBINATION PROTEIN 2"/>
    <property type="match status" value="1"/>
</dbReference>
<dbReference type="InterPro" id="IPR025405">
    <property type="entry name" value="DUF4131"/>
</dbReference>
<dbReference type="InterPro" id="IPR004477">
    <property type="entry name" value="ComEC_N"/>
</dbReference>
<comment type="subcellular location">
    <subcellularLocation>
        <location evidence="1">Cell membrane</location>
        <topology evidence="1">Multi-pass membrane protein</topology>
    </subcellularLocation>
</comment>
<reference evidence="9 10" key="1">
    <citation type="submission" date="2020-01" db="EMBL/GenBank/DDBJ databases">
        <title>Leptobacterium flavescens.</title>
        <authorList>
            <person name="Wang G."/>
        </authorList>
    </citation>
    <scope>NUCLEOTIDE SEQUENCE [LARGE SCALE GENOMIC DNA]</scope>
    <source>
        <strain evidence="9 10">KCTC 22160</strain>
    </source>
</reference>
<organism evidence="9 10">
    <name type="scientific">Leptobacterium flavescens</name>
    <dbReference type="NCBI Taxonomy" id="472055"/>
    <lineage>
        <taxon>Bacteria</taxon>
        <taxon>Pseudomonadati</taxon>
        <taxon>Bacteroidota</taxon>
        <taxon>Flavobacteriia</taxon>
        <taxon>Flavobacteriales</taxon>
        <taxon>Flavobacteriaceae</taxon>
        <taxon>Leptobacterium</taxon>
    </lineage>
</organism>
<feature type="domain" description="DUF4131" evidence="8">
    <location>
        <begin position="34"/>
        <end position="189"/>
    </location>
</feature>
<feature type="transmembrane region" description="Helical" evidence="6">
    <location>
        <begin position="334"/>
        <end position="353"/>
    </location>
</feature>
<dbReference type="NCBIfam" id="TIGR00360">
    <property type="entry name" value="ComEC_N-term"/>
    <property type="match status" value="1"/>
</dbReference>
<evidence type="ECO:0000313" key="10">
    <source>
        <dbReference type="Proteomes" id="UP000468581"/>
    </source>
</evidence>
<dbReference type="Pfam" id="PF13567">
    <property type="entry name" value="DUF4131"/>
    <property type="match status" value="1"/>
</dbReference>
<evidence type="ECO:0000259" key="8">
    <source>
        <dbReference type="Pfam" id="PF13567"/>
    </source>
</evidence>
<evidence type="ECO:0000259" key="7">
    <source>
        <dbReference type="Pfam" id="PF03772"/>
    </source>
</evidence>
<feature type="transmembrane region" description="Helical" evidence="6">
    <location>
        <begin position="288"/>
        <end position="304"/>
    </location>
</feature>
<feature type="transmembrane region" description="Helical" evidence="6">
    <location>
        <begin position="391"/>
        <end position="410"/>
    </location>
</feature>
<keyword evidence="4 6" id="KW-1133">Transmembrane helix</keyword>
<dbReference type="Pfam" id="PF03772">
    <property type="entry name" value="Competence"/>
    <property type="match status" value="1"/>
</dbReference>
<dbReference type="RefSeq" id="WP_163608068.1">
    <property type="nucleotide sequence ID" value="NZ_JAABOO010000003.1"/>
</dbReference>
<keyword evidence="3 6" id="KW-0812">Transmembrane</keyword>
<feature type="domain" description="ComEC/Rec2-related protein" evidence="7">
    <location>
        <begin position="233"/>
        <end position="500"/>
    </location>
</feature>
<proteinExistence type="predicted"/>
<dbReference type="InterPro" id="IPR052159">
    <property type="entry name" value="Competence_DNA_uptake"/>
</dbReference>
<keyword evidence="5 6" id="KW-0472">Membrane</keyword>
<evidence type="ECO:0000256" key="2">
    <source>
        <dbReference type="ARBA" id="ARBA00022475"/>
    </source>
</evidence>
<feature type="transmembrane region" description="Helical" evidence="6">
    <location>
        <begin position="416"/>
        <end position="443"/>
    </location>
</feature>
<gene>
    <name evidence="9" type="ORF">GWK08_15130</name>
</gene>
<accession>A0A6P0US30</accession>
<dbReference type="GO" id="GO:0005886">
    <property type="term" value="C:plasma membrane"/>
    <property type="evidence" value="ECO:0007669"/>
    <property type="project" value="UniProtKB-SubCell"/>
</dbReference>
<feature type="transmembrane region" description="Helical" evidence="6">
    <location>
        <begin position="359"/>
        <end position="379"/>
    </location>
</feature>
<evidence type="ECO:0000256" key="1">
    <source>
        <dbReference type="ARBA" id="ARBA00004651"/>
    </source>
</evidence>
<comment type="caution">
    <text evidence="9">The sequence shown here is derived from an EMBL/GenBank/DDBJ whole genome shotgun (WGS) entry which is preliminary data.</text>
</comment>
<keyword evidence="2" id="KW-1003">Cell membrane</keyword>
<evidence type="ECO:0000256" key="6">
    <source>
        <dbReference type="SAM" id="Phobius"/>
    </source>
</evidence>
<name>A0A6P0US30_9FLAO</name>
<feature type="transmembrane region" description="Helical" evidence="6">
    <location>
        <begin position="7"/>
        <end position="24"/>
    </location>
</feature>
<feature type="transmembrane region" description="Helical" evidence="6">
    <location>
        <begin position="254"/>
        <end position="276"/>
    </location>
</feature>
<dbReference type="AlphaFoldDB" id="A0A6P0US30"/>
<evidence type="ECO:0000313" key="9">
    <source>
        <dbReference type="EMBL" id="NER14788.1"/>
    </source>
</evidence>
<protein>
    <submittedName>
        <fullName evidence="9">DUF4131 domain-containing protein</fullName>
    </submittedName>
</protein>
<feature type="transmembrane region" description="Helical" evidence="6">
    <location>
        <begin position="450"/>
        <end position="468"/>
    </location>
</feature>
<dbReference type="Proteomes" id="UP000468581">
    <property type="component" value="Unassembled WGS sequence"/>
</dbReference>
<evidence type="ECO:0000256" key="4">
    <source>
        <dbReference type="ARBA" id="ARBA00022989"/>
    </source>
</evidence>
<dbReference type="PANTHER" id="PTHR30619">
    <property type="entry name" value="DNA INTERNALIZATION/COMPETENCE PROTEIN COMEC/REC2"/>
    <property type="match status" value="1"/>
</dbReference>
<sequence length="678" mass="78872">MKLYNFIIVRITFFYIAGICLGFYSDLNILLLQVLSLSLIFLLGIEWYYSGKRFIQQSLFGLLSYSLIFTIGINRSSLAKDINRKNHYSHFLEKDREAGLELKIRKVWKPTAFYDRYEADVLQMNYKKLRGKILMNIPRKDSLAELIPGQHFYTSAALYSIRPPLNPHQFNYSKFLEKKNIYHQIYPKPDYLLEIEKTSAGIYGWTARLRKKIKASLKGHGMQGEELAIVNALLLGQRRDISDELYNNYTRAGAIHILAVSGLHIGIILLLLHSLLKPLEYLGKRGRLIKMILILGILWAFAILSGLSSSVLRAVGMFSFISFGLYRKRQINNYLLLTGSLFFLLCVNPLFLFDIGFQLSYTAVFSILWIQPLIFRLWVPQHGLTRYFWRLFSASMAAQLGVLPLSLFYFHQFPALFFVSNLIIIPFLGFILGLGITIICLALTDVLPSLIMDFYTRLIALMNRIIAWVADKETFLFEDIYFDTLYLVLFYFLIPATVYFQEKRRYRSAIGALVITALLFSGREFYLRNYHGQKEKFIVFHQNRKALLAKQKASNLVLFGKANKTSYEERLIRNYSREERLSVTQDRNSQRLFKLNNISILVVDSLGIYQFTEHKADYVILCDSPKIHLERLIKLHQPKKIIADGSNYKSYVERWMASCRKEKIPFHYTGEKGVFIIE</sequence>
<feature type="transmembrane region" description="Helical" evidence="6">
    <location>
        <begin position="30"/>
        <end position="49"/>
    </location>
</feature>
<keyword evidence="10" id="KW-1185">Reference proteome</keyword>
<feature type="transmembrane region" description="Helical" evidence="6">
    <location>
        <begin position="480"/>
        <end position="500"/>
    </location>
</feature>
<dbReference type="EMBL" id="JAABOO010000003">
    <property type="protein sequence ID" value="NER14788.1"/>
    <property type="molecule type" value="Genomic_DNA"/>
</dbReference>
<evidence type="ECO:0000256" key="5">
    <source>
        <dbReference type="ARBA" id="ARBA00023136"/>
    </source>
</evidence>